<dbReference type="Pfam" id="PF04195">
    <property type="entry name" value="Transposase_28"/>
    <property type="match status" value="1"/>
</dbReference>
<dbReference type="EMBL" id="DF973698">
    <property type="protein sequence ID" value="GAU38021.1"/>
    <property type="molecule type" value="Genomic_DNA"/>
</dbReference>
<protein>
    <recommendedName>
        <fullName evidence="3">Transposase (putative) gypsy type domain-containing protein</fullName>
    </recommendedName>
</protein>
<dbReference type="AlphaFoldDB" id="A0A2Z6N2U9"/>
<sequence>MVLSRELDDAKDYPAVIHPVGSDWERQVRAHYTRADGTLNINGYYSEMFGFTVKSSDFESGSSDSDSDSDSSGNDSDCVIISPSEFSSKNPNNRSLIVADSVATISTSMEISSRFTTDEFVSTFRQAIQVSGEGGENRVVIDPIALGEFVTTVNEQEPHYFYMYTHVLQTLHLWLPFNSFECQILRVMNVAPCQLHPNSWAFLKAFQVACEGLDQVPTAGVLFCFFHVKNVSPHSLISISSQPNKGRFSLYASNFKNYRDTFVRFRCGEGFPELMFDVSGNRLFPFYWSPSPRFIKGTRTSTLNEYERLAVSALSKFQVLSSVELISREDKRQSLREYMGSMSTISAQQRATLVMKARAQKADAERTAASADAMSQLVVEVSGVKNTKRKNSEGSGRVPVEIPKKMKVTVVGEEEDEDDDEFPKPRRSKGRGLTFLGSDEGGSSAATKGKRASISCCHLNPEVKKGRKSNLSPSLFTKDLDSFDVVNYGFQKYARTSSLSDLPFEDLRQVTLDHHIQGVLLTYYLSNHQEHESIDFRNKMESADTSLSALEKEFAAVKAEQEEKVKAAVKAKEDEVVTLKGKLATVKGELTEEKAKAKTQQEEASLNVEALTGRIEKLEVEGASQFDEGFKFALEQVKVAFPDVDVVKLGELDSVNQTVEGRIVPYVPPPSE</sequence>
<keyword evidence="1" id="KW-0175">Coiled coil</keyword>
<proteinExistence type="predicted"/>
<evidence type="ECO:0000256" key="1">
    <source>
        <dbReference type="SAM" id="Coils"/>
    </source>
</evidence>
<feature type="domain" description="Transposase (putative) gypsy type" evidence="3">
    <location>
        <begin position="173"/>
        <end position="228"/>
    </location>
</feature>
<organism evidence="4 5">
    <name type="scientific">Trifolium subterraneum</name>
    <name type="common">Subterranean clover</name>
    <dbReference type="NCBI Taxonomy" id="3900"/>
    <lineage>
        <taxon>Eukaryota</taxon>
        <taxon>Viridiplantae</taxon>
        <taxon>Streptophyta</taxon>
        <taxon>Embryophyta</taxon>
        <taxon>Tracheophyta</taxon>
        <taxon>Spermatophyta</taxon>
        <taxon>Magnoliopsida</taxon>
        <taxon>eudicotyledons</taxon>
        <taxon>Gunneridae</taxon>
        <taxon>Pentapetalae</taxon>
        <taxon>rosids</taxon>
        <taxon>fabids</taxon>
        <taxon>Fabales</taxon>
        <taxon>Fabaceae</taxon>
        <taxon>Papilionoideae</taxon>
        <taxon>50 kb inversion clade</taxon>
        <taxon>NPAAA clade</taxon>
        <taxon>Hologalegina</taxon>
        <taxon>IRL clade</taxon>
        <taxon>Trifolieae</taxon>
        <taxon>Trifolium</taxon>
    </lineage>
</organism>
<keyword evidence="5" id="KW-1185">Reference proteome</keyword>
<name>A0A2Z6N2U9_TRISU</name>
<accession>A0A2Z6N2U9</accession>
<dbReference type="PANTHER" id="PTHR31099:SF49">
    <property type="entry name" value="MYOSIN HEAVY CHAIN-LIKE PROTEIN"/>
    <property type="match status" value="1"/>
</dbReference>
<dbReference type="InterPro" id="IPR007321">
    <property type="entry name" value="Transposase_28"/>
</dbReference>
<evidence type="ECO:0000313" key="4">
    <source>
        <dbReference type="EMBL" id="GAU38021.1"/>
    </source>
</evidence>
<feature type="region of interest" description="Disordered" evidence="2">
    <location>
        <begin position="410"/>
        <end position="447"/>
    </location>
</feature>
<dbReference type="OrthoDB" id="1436751at2759"/>
<dbReference type="Proteomes" id="UP000242715">
    <property type="component" value="Unassembled WGS sequence"/>
</dbReference>
<reference evidence="5" key="1">
    <citation type="journal article" date="2017" name="Front. Plant Sci.">
        <title>Climate Clever Clovers: New Paradigm to Reduce the Environmental Footprint of Ruminants by Breeding Low Methanogenic Forages Utilizing Haplotype Variation.</title>
        <authorList>
            <person name="Kaur P."/>
            <person name="Appels R."/>
            <person name="Bayer P.E."/>
            <person name="Keeble-Gagnere G."/>
            <person name="Wang J."/>
            <person name="Hirakawa H."/>
            <person name="Shirasawa K."/>
            <person name="Vercoe P."/>
            <person name="Stefanova K."/>
            <person name="Durmic Z."/>
            <person name="Nichols P."/>
            <person name="Revell C."/>
            <person name="Isobe S.N."/>
            <person name="Edwards D."/>
            <person name="Erskine W."/>
        </authorList>
    </citation>
    <scope>NUCLEOTIDE SEQUENCE [LARGE SCALE GENOMIC DNA]</scope>
    <source>
        <strain evidence="5">cv. Daliak</strain>
    </source>
</reference>
<feature type="compositionally biased region" description="Acidic residues" evidence="2">
    <location>
        <begin position="412"/>
        <end position="421"/>
    </location>
</feature>
<evidence type="ECO:0000313" key="5">
    <source>
        <dbReference type="Proteomes" id="UP000242715"/>
    </source>
</evidence>
<evidence type="ECO:0000259" key="3">
    <source>
        <dbReference type="Pfam" id="PF04195"/>
    </source>
</evidence>
<feature type="coiled-coil region" evidence="1">
    <location>
        <begin position="540"/>
        <end position="621"/>
    </location>
</feature>
<evidence type="ECO:0000256" key="2">
    <source>
        <dbReference type="SAM" id="MobiDB-lite"/>
    </source>
</evidence>
<dbReference type="PANTHER" id="PTHR31099">
    <property type="entry name" value="OS06G0165300 PROTEIN"/>
    <property type="match status" value="1"/>
</dbReference>
<gene>
    <name evidence="4" type="ORF">TSUD_395810</name>
</gene>